<evidence type="ECO:0000313" key="1">
    <source>
        <dbReference type="EMBL" id="ETW91573.1"/>
    </source>
</evidence>
<dbReference type="Proteomes" id="UP000024559">
    <property type="component" value="Chromosome"/>
</dbReference>
<name>A0A0E2Q3V6_STRTR</name>
<reference evidence="2" key="1">
    <citation type="submission" date="2013-12" db="EMBL/GenBank/DDBJ databases">
        <title>Genome sequences of Streptococcus thermophilus strains MTH17CL396 and M17PTZA496 isolated from Fontina cheese in Valle d'Aosta region (Italy).</title>
        <authorList>
            <person name="Treu L."/>
            <person name="Giacomini A."/>
            <person name="Corich V."/>
            <person name="Vendramin V."/>
            <person name="Bovo B."/>
        </authorList>
    </citation>
    <scope>NUCLEOTIDE SEQUENCE [LARGE SCALE GENOMIC DNA]</scope>
    <source>
        <strain evidence="2">M17PTZA496</strain>
    </source>
</reference>
<sequence>MIWKLSKLWDKLLIREIQFLSKALEERLDPMKMDRVSNWAKSMPSTFLVLLQSS</sequence>
<dbReference type="EMBL" id="AZJT01000013">
    <property type="protein sequence ID" value="ETW91573.1"/>
    <property type="molecule type" value="Genomic_DNA"/>
</dbReference>
<organism evidence="1 2">
    <name type="scientific">Streptococcus thermophilus M17PTZA496</name>
    <dbReference type="NCBI Taxonomy" id="1433289"/>
    <lineage>
        <taxon>Bacteria</taxon>
        <taxon>Bacillati</taxon>
        <taxon>Bacillota</taxon>
        <taxon>Bacilli</taxon>
        <taxon>Lactobacillales</taxon>
        <taxon>Streptococcaceae</taxon>
        <taxon>Streptococcus</taxon>
    </lineage>
</organism>
<gene>
    <name evidence="1" type="ORF">X841_01930</name>
</gene>
<protein>
    <submittedName>
        <fullName evidence="1">Uncharacterized protein</fullName>
    </submittedName>
</protein>
<evidence type="ECO:0000313" key="2">
    <source>
        <dbReference type="Proteomes" id="UP000024559"/>
    </source>
</evidence>
<proteinExistence type="predicted"/>
<dbReference type="HOGENOM" id="CLU_3048655_0_0_9"/>
<dbReference type="PATRIC" id="fig|1433289.7.peg.367"/>
<comment type="caution">
    <text evidence="1">The sequence shown here is derived from an EMBL/GenBank/DDBJ whole genome shotgun (WGS) entry which is preliminary data.</text>
</comment>
<accession>A0A0E2Q3V6</accession>
<dbReference type="AlphaFoldDB" id="A0A0E2Q3V6"/>